<reference evidence="18 19" key="1">
    <citation type="journal article" date="2011" name="Science">
        <title>The Selaginella genome identifies genetic changes associated with the evolution of vascular plants.</title>
        <authorList>
            <person name="Banks J.A."/>
            <person name="Nishiyama T."/>
            <person name="Hasebe M."/>
            <person name="Bowman J.L."/>
            <person name="Gribskov M."/>
            <person name="dePamphilis C."/>
            <person name="Albert V.A."/>
            <person name="Aono N."/>
            <person name="Aoyama T."/>
            <person name="Ambrose B.A."/>
            <person name="Ashton N.W."/>
            <person name="Axtell M.J."/>
            <person name="Barker E."/>
            <person name="Barker M.S."/>
            <person name="Bennetzen J.L."/>
            <person name="Bonawitz N.D."/>
            <person name="Chapple C."/>
            <person name="Cheng C."/>
            <person name="Correa L.G."/>
            <person name="Dacre M."/>
            <person name="DeBarry J."/>
            <person name="Dreyer I."/>
            <person name="Elias M."/>
            <person name="Engstrom E.M."/>
            <person name="Estelle M."/>
            <person name="Feng L."/>
            <person name="Finet C."/>
            <person name="Floyd S.K."/>
            <person name="Frommer W.B."/>
            <person name="Fujita T."/>
            <person name="Gramzow L."/>
            <person name="Gutensohn M."/>
            <person name="Harholt J."/>
            <person name="Hattori M."/>
            <person name="Heyl A."/>
            <person name="Hirai T."/>
            <person name="Hiwatashi Y."/>
            <person name="Ishikawa M."/>
            <person name="Iwata M."/>
            <person name="Karol K.G."/>
            <person name="Koehler B."/>
            <person name="Kolukisaoglu U."/>
            <person name="Kubo M."/>
            <person name="Kurata T."/>
            <person name="Lalonde S."/>
            <person name="Li K."/>
            <person name="Li Y."/>
            <person name="Litt A."/>
            <person name="Lyons E."/>
            <person name="Manning G."/>
            <person name="Maruyama T."/>
            <person name="Michael T.P."/>
            <person name="Mikami K."/>
            <person name="Miyazaki S."/>
            <person name="Morinaga S."/>
            <person name="Murata T."/>
            <person name="Mueller-Roeber B."/>
            <person name="Nelson D.R."/>
            <person name="Obara M."/>
            <person name="Oguri Y."/>
            <person name="Olmstead R.G."/>
            <person name="Onodera N."/>
            <person name="Petersen B.L."/>
            <person name="Pils B."/>
            <person name="Prigge M."/>
            <person name="Rensing S.A."/>
            <person name="Riano-Pachon D.M."/>
            <person name="Roberts A.W."/>
            <person name="Sato Y."/>
            <person name="Scheller H.V."/>
            <person name="Schulz B."/>
            <person name="Schulz C."/>
            <person name="Shakirov E.V."/>
            <person name="Shibagaki N."/>
            <person name="Shinohara N."/>
            <person name="Shippen D.E."/>
            <person name="Soerensen I."/>
            <person name="Sotooka R."/>
            <person name="Sugimoto N."/>
            <person name="Sugita M."/>
            <person name="Sumikawa N."/>
            <person name="Tanurdzic M."/>
            <person name="Theissen G."/>
            <person name="Ulvskov P."/>
            <person name="Wakazuki S."/>
            <person name="Weng J.K."/>
            <person name="Willats W.W."/>
            <person name="Wipf D."/>
            <person name="Wolf P.G."/>
            <person name="Yang L."/>
            <person name="Zimmer A.D."/>
            <person name="Zhu Q."/>
            <person name="Mitros T."/>
            <person name="Hellsten U."/>
            <person name="Loque D."/>
            <person name="Otillar R."/>
            <person name="Salamov A."/>
            <person name="Schmutz J."/>
            <person name="Shapiro H."/>
            <person name="Lindquist E."/>
            <person name="Lucas S."/>
            <person name="Rokhsar D."/>
            <person name="Grigoriev I.V."/>
        </authorList>
    </citation>
    <scope>NUCLEOTIDE SEQUENCE [LARGE SCALE GENOMIC DNA]</scope>
</reference>
<evidence type="ECO:0000256" key="6">
    <source>
        <dbReference type="ARBA" id="ARBA00012529"/>
    </source>
</evidence>
<dbReference type="OrthoDB" id="9675250at2759"/>
<evidence type="ECO:0000256" key="4">
    <source>
        <dbReference type="ARBA" id="ARBA00012443"/>
    </source>
</evidence>
<dbReference type="InterPro" id="IPR004843">
    <property type="entry name" value="Calcineurin-like_PHP"/>
</dbReference>
<dbReference type="GO" id="GO:0047631">
    <property type="term" value="F:ADP-ribose diphosphatase activity"/>
    <property type="evidence" value="ECO:0000318"/>
    <property type="project" value="GO_Central"/>
</dbReference>
<comment type="catalytic activity">
    <reaction evidence="14">
        <text>CDP-choline + H2O = phosphocholine + CMP + 2 H(+)</text>
        <dbReference type="Rhea" id="RHEA:32487"/>
        <dbReference type="ChEBI" id="CHEBI:15377"/>
        <dbReference type="ChEBI" id="CHEBI:15378"/>
        <dbReference type="ChEBI" id="CHEBI:58779"/>
        <dbReference type="ChEBI" id="CHEBI:60377"/>
        <dbReference type="ChEBI" id="CHEBI:295975"/>
        <dbReference type="EC" id="3.6.1.53"/>
    </reaction>
</comment>
<dbReference type="KEGG" id="smo:SELMODRAFT_112495"/>
<name>D8SAS8_SELML</name>
<dbReference type="eggNOG" id="ENOG502QUQW">
    <property type="taxonomic scope" value="Eukaryota"/>
</dbReference>
<dbReference type="FunCoup" id="D8SAS8">
    <property type="interactions" value="2038"/>
</dbReference>
<protein>
    <recommendedName>
        <fullName evidence="7">Manganese-dependent ADP-ribose/CDP-alcohol diphosphatase</fullName>
        <ecNumber evidence="5">3.6.1.13</ecNumber>
        <ecNumber evidence="4">3.6.1.16</ecNumber>
        <ecNumber evidence="6">3.6.1.53</ecNumber>
    </recommendedName>
    <alternativeName>
        <fullName evidence="12">ADPRibase-Mn</fullName>
    </alternativeName>
    <alternativeName>
        <fullName evidence="11">CDP-choline phosphohydrolase</fullName>
    </alternativeName>
</protein>
<dbReference type="CDD" id="cd07396">
    <property type="entry name" value="MPP_Nbla03831"/>
    <property type="match status" value="1"/>
</dbReference>
<evidence type="ECO:0000256" key="8">
    <source>
        <dbReference type="ARBA" id="ARBA00022723"/>
    </source>
</evidence>
<evidence type="ECO:0000256" key="15">
    <source>
        <dbReference type="ARBA" id="ARBA00047894"/>
    </source>
</evidence>
<evidence type="ECO:0000313" key="19">
    <source>
        <dbReference type="Proteomes" id="UP000001514"/>
    </source>
</evidence>
<dbReference type="Pfam" id="PF00149">
    <property type="entry name" value="Metallophos"/>
    <property type="match status" value="1"/>
</dbReference>
<dbReference type="PANTHER" id="PTHR16509">
    <property type="match status" value="1"/>
</dbReference>
<dbReference type="InterPro" id="IPR041869">
    <property type="entry name" value="MPP_ADPRM"/>
</dbReference>
<dbReference type="OMA" id="IDHQCAF"/>
<gene>
    <name evidence="18" type="ORF">SELMODRAFT_112495</name>
</gene>
<comment type="similarity">
    <text evidence="2">Belongs to the ADPRibase-Mn family.</text>
</comment>
<evidence type="ECO:0000256" key="14">
    <source>
        <dbReference type="ARBA" id="ARBA00047636"/>
    </source>
</evidence>
<comment type="cofactor">
    <cofactor evidence="1">
        <name>Mg(2+)</name>
        <dbReference type="ChEBI" id="CHEBI:18420"/>
    </cofactor>
</comment>
<dbReference type="EC" id="3.6.1.16" evidence="4"/>
<evidence type="ECO:0000256" key="16">
    <source>
        <dbReference type="ARBA" id="ARBA00049546"/>
    </source>
</evidence>
<evidence type="ECO:0000259" key="17">
    <source>
        <dbReference type="Pfam" id="PF00149"/>
    </source>
</evidence>
<evidence type="ECO:0000256" key="10">
    <source>
        <dbReference type="ARBA" id="ARBA00022833"/>
    </source>
</evidence>
<evidence type="ECO:0000256" key="12">
    <source>
        <dbReference type="ARBA" id="ARBA00032579"/>
    </source>
</evidence>
<comment type="catalytic activity">
    <reaction evidence="15">
        <text>ADP-D-ribose + H2O = D-ribose 5-phosphate + AMP + 2 H(+)</text>
        <dbReference type="Rhea" id="RHEA:10412"/>
        <dbReference type="ChEBI" id="CHEBI:15377"/>
        <dbReference type="ChEBI" id="CHEBI:15378"/>
        <dbReference type="ChEBI" id="CHEBI:57967"/>
        <dbReference type="ChEBI" id="CHEBI:78346"/>
        <dbReference type="ChEBI" id="CHEBI:456215"/>
        <dbReference type="EC" id="3.6.1.53"/>
    </reaction>
</comment>
<dbReference type="EC" id="3.6.1.13" evidence="5"/>
<evidence type="ECO:0000256" key="7">
    <source>
        <dbReference type="ARBA" id="ARBA00016378"/>
    </source>
</evidence>
<dbReference type="SUPFAM" id="SSF56300">
    <property type="entry name" value="Metallo-dependent phosphatases"/>
    <property type="match status" value="1"/>
</dbReference>
<evidence type="ECO:0000256" key="13">
    <source>
        <dbReference type="ARBA" id="ARBA00047486"/>
    </source>
</evidence>
<dbReference type="GO" id="GO:0047734">
    <property type="term" value="F:CDP-glycerol diphosphatase activity"/>
    <property type="evidence" value="ECO:0000318"/>
    <property type="project" value="GO_Central"/>
</dbReference>
<dbReference type="Gramene" id="EFJ18479">
    <property type="protein sequence ID" value="EFJ18479"/>
    <property type="gene ID" value="SELMODRAFT_112495"/>
</dbReference>
<dbReference type="Gene3D" id="3.60.21.10">
    <property type="match status" value="1"/>
</dbReference>
<keyword evidence="8" id="KW-0479">Metal-binding</keyword>
<keyword evidence="10" id="KW-0862">Zinc</keyword>
<dbReference type="AlphaFoldDB" id="D8SAS8"/>
<sequence length="312" mass="34985">MNDLHSSRPLFSFGVITDVQYADVPDGRSFHGVPRFYRGSLAALNEAIASWNDQGSDLSFVIQLGDLIDGRCPRDQAPAAAREVVAAFDKFRHGRVYHTIGNHCLYNLSRGQLQEILRVDGSFYYDFVPHPGFRFIVLDSYDVSVLGGSSRDHSSRAMALLDAKNPNVDKNSPLGMAPEQQRFVAFNGGIGDAQLQWLDRKLREAEDRNERVIIACHIPILRESTYDDTLLWNAEEVLRVIHRYDRCVVASLAGHKHDGGEGVDEKGIPHRVLEAVLECPPGENSFGRVDVYEDRLELLGTGRMRSATVFFR</sequence>
<dbReference type="EC" id="3.6.1.53" evidence="6"/>
<accession>D8SAS8</accession>
<dbReference type="GO" id="GO:0030145">
    <property type="term" value="F:manganese ion binding"/>
    <property type="evidence" value="ECO:0000318"/>
    <property type="project" value="GO_Central"/>
</dbReference>
<evidence type="ECO:0000313" key="18">
    <source>
        <dbReference type="EMBL" id="EFJ18479.1"/>
    </source>
</evidence>
<keyword evidence="19" id="KW-1185">Reference proteome</keyword>
<evidence type="ECO:0000256" key="2">
    <source>
        <dbReference type="ARBA" id="ARBA00006362"/>
    </source>
</evidence>
<dbReference type="STRING" id="88036.D8SAS8"/>
<dbReference type="PANTHER" id="PTHR16509:SF1">
    <property type="entry name" value="MANGANESE-DEPENDENT ADP-RIBOSE_CDP-ALCOHOL DIPHOSPHATASE"/>
    <property type="match status" value="1"/>
</dbReference>
<comment type="catalytic activity">
    <reaction evidence="13">
        <text>CDP-glycerol + H2O = sn-glycerol 3-phosphate + CMP + 2 H(+)</text>
        <dbReference type="Rhea" id="RHEA:21692"/>
        <dbReference type="ChEBI" id="CHEBI:15377"/>
        <dbReference type="ChEBI" id="CHEBI:15378"/>
        <dbReference type="ChEBI" id="CHEBI:57597"/>
        <dbReference type="ChEBI" id="CHEBI:58311"/>
        <dbReference type="ChEBI" id="CHEBI:60377"/>
        <dbReference type="EC" id="3.6.1.16"/>
    </reaction>
</comment>
<dbReference type="EMBL" id="GL377609">
    <property type="protein sequence ID" value="EFJ18479.1"/>
    <property type="molecule type" value="Genomic_DNA"/>
</dbReference>
<organism evidence="19">
    <name type="scientific">Selaginella moellendorffii</name>
    <name type="common">Spikemoss</name>
    <dbReference type="NCBI Taxonomy" id="88036"/>
    <lineage>
        <taxon>Eukaryota</taxon>
        <taxon>Viridiplantae</taxon>
        <taxon>Streptophyta</taxon>
        <taxon>Embryophyta</taxon>
        <taxon>Tracheophyta</taxon>
        <taxon>Lycopodiopsida</taxon>
        <taxon>Selaginellales</taxon>
        <taxon>Selaginellaceae</taxon>
        <taxon>Selaginella</taxon>
    </lineage>
</organism>
<dbReference type="HOGENOM" id="CLU_039893_1_0_1"/>
<dbReference type="GO" id="GO:0008663">
    <property type="term" value="F:2',3'-cyclic-nucleotide 2'-phosphodiesterase activity"/>
    <property type="evidence" value="ECO:0000318"/>
    <property type="project" value="GO_Central"/>
</dbReference>
<dbReference type="InterPro" id="IPR029052">
    <property type="entry name" value="Metallo-depent_PP-like"/>
</dbReference>
<feature type="domain" description="Calcineurin-like phosphoesterase" evidence="17">
    <location>
        <begin position="12"/>
        <end position="258"/>
    </location>
</feature>
<keyword evidence="9" id="KW-0378">Hydrolase</keyword>
<proteinExistence type="inferred from homology"/>
<evidence type="ECO:0000256" key="9">
    <source>
        <dbReference type="ARBA" id="ARBA00022801"/>
    </source>
</evidence>
<evidence type="ECO:0000256" key="11">
    <source>
        <dbReference type="ARBA" id="ARBA00030848"/>
    </source>
</evidence>
<evidence type="ECO:0000256" key="5">
    <source>
        <dbReference type="ARBA" id="ARBA00012453"/>
    </source>
</evidence>
<comment type="subunit">
    <text evidence="3">Monomer.</text>
</comment>
<evidence type="ECO:0000256" key="1">
    <source>
        <dbReference type="ARBA" id="ARBA00001946"/>
    </source>
</evidence>
<dbReference type="Proteomes" id="UP000001514">
    <property type="component" value="Unassembled WGS sequence"/>
</dbReference>
<evidence type="ECO:0000256" key="3">
    <source>
        <dbReference type="ARBA" id="ARBA00011245"/>
    </source>
</evidence>
<comment type="catalytic activity">
    <reaction evidence="16">
        <text>ADP-D-ribose + H2O = D-ribose 5-phosphate + AMP + 2 H(+)</text>
        <dbReference type="Rhea" id="RHEA:10412"/>
        <dbReference type="ChEBI" id="CHEBI:15377"/>
        <dbReference type="ChEBI" id="CHEBI:15378"/>
        <dbReference type="ChEBI" id="CHEBI:57967"/>
        <dbReference type="ChEBI" id="CHEBI:78346"/>
        <dbReference type="ChEBI" id="CHEBI:456215"/>
        <dbReference type="EC" id="3.6.1.13"/>
    </reaction>
</comment>
<dbReference type="InParanoid" id="D8SAS8"/>